<sequence>MKKIEWKYLLGLNQLYTDGKTKLKILNNDYIRQILFNQKKLIRYKTGNHDIIVTTDRYVEFYKNDFLEIYNYYKTFFDESGIENNGQKKFTEDDIKALMFVYYNKEELRSKLTTQKKLSAQLFKNENSKYLENKPSLGKAILQLLNIDEFPEKDPKNQQWRFVVDCPEPKVIVLCENLDCLKVPIEYKKNNIELWYVGGNNTKPLLDISQDKLQLPVYYFCDWDYSGLNIYSQIKKIFYEKNKEIKIIQPPPNAKKISVNVKHHKSKWKQKDFSDLVKQDFTEEQINMIEQLISKNEWIEEESMELISLLFEKK</sequence>
<dbReference type="Gene3D" id="3.40.1360.10">
    <property type="match status" value="1"/>
</dbReference>
<dbReference type="EMBL" id="JABCJF010000014">
    <property type="protein sequence ID" value="NMR36037.1"/>
    <property type="molecule type" value="Genomic_DNA"/>
</dbReference>
<protein>
    <recommendedName>
        <fullName evidence="3">Wadjet protein JetD C-terminal domain-containing protein</fullName>
    </recommendedName>
</protein>
<evidence type="ECO:0008006" key="3">
    <source>
        <dbReference type="Google" id="ProtNLM"/>
    </source>
</evidence>
<dbReference type="InterPro" id="IPR036078">
    <property type="entry name" value="Spo11/TopoVI_A_sf"/>
</dbReference>
<dbReference type="AlphaFoldDB" id="A0A848N4B1"/>
<name>A0A848N4B1_9FLAO</name>
<gene>
    <name evidence="1" type="ORF">HIO71_17800</name>
</gene>
<dbReference type="Proteomes" id="UP000548067">
    <property type="component" value="Unassembled WGS sequence"/>
</dbReference>
<dbReference type="RefSeq" id="WP_169322457.1">
    <property type="nucleotide sequence ID" value="NZ_JABCJF010000014.1"/>
</dbReference>
<dbReference type="GO" id="GO:0005694">
    <property type="term" value="C:chromosome"/>
    <property type="evidence" value="ECO:0007669"/>
    <property type="project" value="InterPro"/>
</dbReference>
<dbReference type="SUPFAM" id="SSF56726">
    <property type="entry name" value="DNA topoisomerase IV, alpha subunit"/>
    <property type="match status" value="1"/>
</dbReference>
<comment type="caution">
    <text evidence="1">The sequence shown here is derived from an EMBL/GenBank/DDBJ whole genome shotgun (WGS) entry which is preliminary data.</text>
</comment>
<evidence type="ECO:0000313" key="2">
    <source>
        <dbReference type="Proteomes" id="UP000548067"/>
    </source>
</evidence>
<evidence type="ECO:0000313" key="1">
    <source>
        <dbReference type="EMBL" id="NMR36037.1"/>
    </source>
</evidence>
<accession>A0A848N4B1</accession>
<reference evidence="1 2" key="1">
    <citation type="submission" date="2020-04" db="EMBL/GenBank/DDBJ databases">
        <title>Genome analysis and antimicrobial resistance characteristics of Chryseobacterium aquaticum isolated from farmed salmonids.</title>
        <authorList>
            <person name="Saticioglu I.B."/>
            <person name="Duman M."/>
            <person name="Altun S."/>
        </authorList>
    </citation>
    <scope>NUCLEOTIDE SEQUENCE [LARGE SCALE GENOMIC DNA]</scope>
    <source>
        <strain evidence="1 2">C-174</strain>
    </source>
</reference>
<proteinExistence type="predicted"/>
<organism evidence="1 2">
    <name type="scientific">Chryseobacterium aquaticum</name>
    <dbReference type="NCBI Taxonomy" id="452084"/>
    <lineage>
        <taxon>Bacteria</taxon>
        <taxon>Pseudomonadati</taxon>
        <taxon>Bacteroidota</taxon>
        <taxon>Flavobacteriia</taxon>
        <taxon>Flavobacteriales</taxon>
        <taxon>Weeksellaceae</taxon>
        <taxon>Chryseobacterium group</taxon>
        <taxon>Chryseobacterium</taxon>
    </lineage>
</organism>
<dbReference type="GO" id="GO:0003677">
    <property type="term" value="F:DNA binding"/>
    <property type="evidence" value="ECO:0007669"/>
    <property type="project" value="InterPro"/>
</dbReference>